<dbReference type="EnsemblMetazoa" id="CapteT181303">
    <property type="protein sequence ID" value="CapteP181303"/>
    <property type="gene ID" value="CapteG181303"/>
</dbReference>
<dbReference type="Gene3D" id="2.120.10.30">
    <property type="entry name" value="TolB, C-terminal domain"/>
    <property type="match status" value="1"/>
</dbReference>
<reference evidence="4" key="3">
    <citation type="submission" date="2015-06" db="UniProtKB">
        <authorList>
            <consortium name="EnsemblMetazoa"/>
        </authorList>
    </citation>
    <scope>IDENTIFICATION</scope>
</reference>
<name>R7UHK3_CAPTE</name>
<dbReference type="PROSITE" id="PS51125">
    <property type="entry name" value="NHL"/>
    <property type="match status" value="3"/>
</dbReference>
<dbReference type="HOGENOM" id="CLU_007742_3_1_1"/>
<feature type="repeat" description="NHL" evidence="2">
    <location>
        <begin position="45"/>
        <end position="72"/>
    </location>
</feature>
<evidence type="ECO:0000313" key="4">
    <source>
        <dbReference type="EnsemblMetazoa" id="CapteP181303"/>
    </source>
</evidence>
<dbReference type="OrthoDB" id="10039644at2759"/>
<dbReference type="OMA" id="GVPSCIA"/>
<evidence type="ECO:0000313" key="3">
    <source>
        <dbReference type="EMBL" id="ELU03293.1"/>
    </source>
</evidence>
<dbReference type="CDD" id="cd05819">
    <property type="entry name" value="NHL"/>
    <property type="match status" value="1"/>
</dbReference>
<dbReference type="Pfam" id="PF01436">
    <property type="entry name" value="NHL"/>
    <property type="match status" value="3"/>
</dbReference>
<evidence type="ECO:0000256" key="2">
    <source>
        <dbReference type="PROSITE-ProRule" id="PRU00504"/>
    </source>
</evidence>
<dbReference type="GO" id="GO:0061630">
    <property type="term" value="F:ubiquitin protein ligase activity"/>
    <property type="evidence" value="ECO:0007669"/>
    <property type="project" value="TreeGrafter"/>
</dbReference>
<dbReference type="STRING" id="283909.R7UHK3"/>
<reference evidence="3 5" key="2">
    <citation type="journal article" date="2013" name="Nature">
        <title>Insights into bilaterian evolution from three spiralian genomes.</title>
        <authorList>
            <person name="Simakov O."/>
            <person name="Marletaz F."/>
            <person name="Cho S.J."/>
            <person name="Edsinger-Gonzales E."/>
            <person name="Havlak P."/>
            <person name="Hellsten U."/>
            <person name="Kuo D.H."/>
            <person name="Larsson T."/>
            <person name="Lv J."/>
            <person name="Arendt D."/>
            <person name="Savage R."/>
            <person name="Osoegawa K."/>
            <person name="de Jong P."/>
            <person name="Grimwood J."/>
            <person name="Chapman J.A."/>
            <person name="Shapiro H."/>
            <person name="Aerts A."/>
            <person name="Otillar R.P."/>
            <person name="Terry A.Y."/>
            <person name="Boore J.L."/>
            <person name="Grigoriev I.V."/>
            <person name="Lindberg D.R."/>
            <person name="Seaver E.C."/>
            <person name="Weisblat D.A."/>
            <person name="Putnam N.H."/>
            <person name="Rokhsar D.S."/>
        </authorList>
    </citation>
    <scope>NUCLEOTIDE SEQUENCE</scope>
    <source>
        <strain evidence="3 5">I ESC-2004</strain>
    </source>
</reference>
<feature type="repeat" description="NHL" evidence="2">
    <location>
        <begin position="126"/>
        <end position="166"/>
    </location>
</feature>
<evidence type="ECO:0000313" key="5">
    <source>
        <dbReference type="Proteomes" id="UP000014760"/>
    </source>
</evidence>
<dbReference type="GO" id="GO:0000209">
    <property type="term" value="P:protein polyubiquitination"/>
    <property type="evidence" value="ECO:0007669"/>
    <property type="project" value="TreeGrafter"/>
</dbReference>
<keyword evidence="5" id="KW-1185">Reference proteome</keyword>
<dbReference type="InterPro" id="IPR001258">
    <property type="entry name" value="NHL_repeat"/>
</dbReference>
<dbReference type="GO" id="GO:0043161">
    <property type="term" value="P:proteasome-mediated ubiquitin-dependent protein catabolic process"/>
    <property type="evidence" value="ECO:0007669"/>
    <property type="project" value="TreeGrafter"/>
</dbReference>
<evidence type="ECO:0000256" key="1">
    <source>
        <dbReference type="ARBA" id="ARBA00022737"/>
    </source>
</evidence>
<reference evidence="5" key="1">
    <citation type="submission" date="2012-12" db="EMBL/GenBank/DDBJ databases">
        <authorList>
            <person name="Hellsten U."/>
            <person name="Grimwood J."/>
            <person name="Chapman J.A."/>
            <person name="Shapiro H."/>
            <person name="Aerts A."/>
            <person name="Otillar R.P."/>
            <person name="Terry A.Y."/>
            <person name="Boore J.L."/>
            <person name="Simakov O."/>
            <person name="Marletaz F."/>
            <person name="Cho S.-J."/>
            <person name="Edsinger-Gonzales E."/>
            <person name="Havlak P."/>
            <person name="Kuo D.-H."/>
            <person name="Larsson T."/>
            <person name="Lv J."/>
            <person name="Arendt D."/>
            <person name="Savage R."/>
            <person name="Osoegawa K."/>
            <person name="de Jong P."/>
            <person name="Lindberg D.R."/>
            <person name="Seaver E.C."/>
            <person name="Weisblat D.A."/>
            <person name="Putnam N.H."/>
            <person name="Grigoriev I.V."/>
            <person name="Rokhsar D.S."/>
        </authorList>
    </citation>
    <scope>NUCLEOTIDE SEQUENCE</scope>
    <source>
        <strain evidence="5">I ESC-2004</strain>
    </source>
</reference>
<keyword evidence="1" id="KW-0677">Repeat</keyword>
<dbReference type="PANTHER" id="PTHR24104:SF51">
    <property type="entry name" value="SMP-30_GLUCONOLACTONASE_LRE-LIKE REGION DOMAIN-CONTAINING PROTEIN"/>
    <property type="match status" value="1"/>
</dbReference>
<gene>
    <name evidence="3" type="ORF">CAPTEDRAFT_181303</name>
</gene>
<dbReference type="PANTHER" id="PTHR24104">
    <property type="entry name" value="E3 UBIQUITIN-PROTEIN LIGASE NHLRC1-RELATED"/>
    <property type="match status" value="1"/>
</dbReference>
<dbReference type="EMBL" id="AMQN01008524">
    <property type="status" value="NOT_ANNOTATED_CDS"/>
    <property type="molecule type" value="Genomic_DNA"/>
</dbReference>
<protein>
    <recommendedName>
        <fullName evidence="6">SMP-30/Gluconolactonase/LRE-like region domain-containing protein</fullName>
    </recommendedName>
</protein>
<accession>R7UHK3</accession>
<dbReference type="SUPFAM" id="SSF101898">
    <property type="entry name" value="NHL repeat"/>
    <property type="match status" value="1"/>
</dbReference>
<evidence type="ECO:0008006" key="6">
    <source>
        <dbReference type="Google" id="ProtNLM"/>
    </source>
</evidence>
<dbReference type="InterPro" id="IPR011042">
    <property type="entry name" value="6-blade_b-propeller_TolB-like"/>
</dbReference>
<sequence>MENEQPTSLAVLNSGKVVVADYNHNQLLFYNKEGEIEFQLDGMKPYSIAVDHTGNVLVGDRKNKTVKLFSPSGDHLSEFGSYGTRDKQLAMADFLTVDSNDRIIVCDSGNHCVKVFDREGKLLLMFGGRGRLKGELQWPKGICVDDKDNIIVADTKNNRVCMFSPEGEYIQRVVKNIPNAYAVSFTKPNQLGVTQFTMNGESEFKVFKIEEKLGDLTLDSEL</sequence>
<dbReference type="EMBL" id="KB303327">
    <property type="protein sequence ID" value="ELU03293.1"/>
    <property type="molecule type" value="Genomic_DNA"/>
</dbReference>
<proteinExistence type="predicted"/>
<dbReference type="Proteomes" id="UP000014760">
    <property type="component" value="Unassembled WGS sequence"/>
</dbReference>
<organism evidence="3">
    <name type="scientific">Capitella teleta</name>
    <name type="common">Polychaete worm</name>
    <dbReference type="NCBI Taxonomy" id="283909"/>
    <lineage>
        <taxon>Eukaryota</taxon>
        <taxon>Metazoa</taxon>
        <taxon>Spiralia</taxon>
        <taxon>Lophotrochozoa</taxon>
        <taxon>Annelida</taxon>
        <taxon>Polychaeta</taxon>
        <taxon>Sedentaria</taxon>
        <taxon>Scolecida</taxon>
        <taxon>Capitellidae</taxon>
        <taxon>Capitella</taxon>
    </lineage>
</organism>
<feature type="repeat" description="NHL" evidence="2">
    <location>
        <begin position="76"/>
        <end position="119"/>
    </location>
</feature>
<dbReference type="InterPro" id="IPR050952">
    <property type="entry name" value="TRIM-NHL_E3_ligases"/>
</dbReference>
<dbReference type="AlphaFoldDB" id="R7UHK3"/>